<evidence type="ECO:0000313" key="2">
    <source>
        <dbReference type="WBParaSite" id="ES5_v2.g8945.t1"/>
    </source>
</evidence>
<dbReference type="WBParaSite" id="ES5_v2.g8945.t1">
    <property type="protein sequence ID" value="ES5_v2.g8945.t1"/>
    <property type="gene ID" value="ES5_v2.g8945"/>
</dbReference>
<accession>A0AC34GWD8</accession>
<proteinExistence type="predicted"/>
<dbReference type="Proteomes" id="UP000887579">
    <property type="component" value="Unplaced"/>
</dbReference>
<name>A0AC34GWD8_9BILA</name>
<organism evidence="1 2">
    <name type="scientific">Panagrolaimus sp. ES5</name>
    <dbReference type="NCBI Taxonomy" id="591445"/>
    <lineage>
        <taxon>Eukaryota</taxon>
        <taxon>Metazoa</taxon>
        <taxon>Ecdysozoa</taxon>
        <taxon>Nematoda</taxon>
        <taxon>Chromadorea</taxon>
        <taxon>Rhabditida</taxon>
        <taxon>Tylenchina</taxon>
        <taxon>Panagrolaimomorpha</taxon>
        <taxon>Panagrolaimoidea</taxon>
        <taxon>Panagrolaimidae</taxon>
        <taxon>Panagrolaimus</taxon>
    </lineage>
</organism>
<reference evidence="2" key="1">
    <citation type="submission" date="2022-11" db="UniProtKB">
        <authorList>
            <consortium name="WormBaseParasite"/>
        </authorList>
    </citation>
    <scope>IDENTIFICATION</scope>
</reference>
<protein>
    <submittedName>
        <fullName evidence="2">SSD domain-containing protein</fullName>
    </submittedName>
</protein>
<evidence type="ECO:0000313" key="1">
    <source>
        <dbReference type="Proteomes" id="UP000887579"/>
    </source>
</evidence>
<sequence length="802" mass="89590">MFETINHGWGQLIAEHPYKHMIVSLIVMFFLSLGVINIKVENDIRASFSPPNSRASYRIPPETGIAGCNPLCNLNQPFHLISNEIFKMYNSVNNTPSNDLILDFPMSTYKGQNLFVGMNMAGAETSDYLFSSNHSHIKSVKTIILWYFSRADTKSTKDILREKSIELFEHAKNGNYLENVKFEIFGDEIANREMIRGAIEATTLMSIGVLLLIVVVSLSTYRRLRGSGFCSISLIVFVSVLSPFLASAAAFGILTWLGNKVYTIMCVTPFLVLGVGVDDAFILIECWKNSKYIKSKKERISAVLVNIGPSITITSLTNTIAFGIGYATPTPQMSLFCLCTSIALFVDYILVFTFLTPVVYLLTQEDSDTEIHPTFKKELYNLSELRIRKLPLFVEWYADFVTSKKGIFSVAFFLTCIYVISYFGVVTMKSNFEPSKAFPSDSPLANSMDTVRSVFNEFFPINIIVNHPPNITNSTEYGEFNKMVEELESMPESYGKDRTLLWLRHYEEMDRHASKLFSFLGFGSANYIPTLDNLDFFLDKIGYPPTIKVSNENGTTKLDAFQFTIIAKNLAEWSNRAITEEECRHILLKYPQFNATIFDGDAAILDLLLTVKTDLIGSIAVTIACMTVICSFFIHTQMGVAVVALIISSICFTLVGFLSWWGADLDPVTMVDVLLATGFSVDFTAHIAHQYYAKKGSKRDRIAISIHEMSMPMIEAGTSTVLCMLPLIFVPTYAIVAFAKTVFLVVGIGLIHGLFVLPVMIVNVPEKLSIFSSCQKQQTEPLTATTTVTTLTTKSGVTEPFL</sequence>